<dbReference type="AlphaFoldDB" id="A0AA38J2A7"/>
<sequence length="170" mass="19929">MINPKKVINPYRNEVQNYVPSKPFGSVCVMCSMCLAVAREMDKLFVKIVKSNMKNKQTAVVDLITENIKHMCYEGFENYDLRKSKQLQEVTNDFKCSTHVRTKMDGRWTEKLREMCATYLNYMDVQYLLNTYLNGTQDLQNYLCNNKGIFRDCSSLNMKNMTINHKQNTC</sequence>
<gene>
    <name evidence="1" type="ORF">Zmor_001265</name>
</gene>
<accession>A0AA38J2A7</accession>
<name>A0AA38J2A7_9CUCU</name>
<dbReference type="Proteomes" id="UP001168821">
    <property type="component" value="Unassembled WGS sequence"/>
</dbReference>
<keyword evidence="2" id="KW-1185">Reference proteome</keyword>
<reference evidence="1" key="1">
    <citation type="journal article" date="2023" name="G3 (Bethesda)">
        <title>Whole genome assemblies of Zophobas morio and Tenebrio molitor.</title>
        <authorList>
            <person name="Kaur S."/>
            <person name="Stinson S.A."/>
            <person name="diCenzo G.C."/>
        </authorList>
    </citation>
    <scope>NUCLEOTIDE SEQUENCE</scope>
    <source>
        <strain evidence="1">QUZm001</strain>
    </source>
</reference>
<evidence type="ECO:0000313" key="1">
    <source>
        <dbReference type="EMBL" id="KAJ3665791.1"/>
    </source>
</evidence>
<protein>
    <submittedName>
        <fullName evidence="1">Uncharacterized protein</fullName>
    </submittedName>
</protein>
<comment type="caution">
    <text evidence="1">The sequence shown here is derived from an EMBL/GenBank/DDBJ whole genome shotgun (WGS) entry which is preliminary data.</text>
</comment>
<proteinExistence type="predicted"/>
<dbReference type="EMBL" id="JALNTZ010000001">
    <property type="protein sequence ID" value="KAJ3665791.1"/>
    <property type="molecule type" value="Genomic_DNA"/>
</dbReference>
<organism evidence="1 2">
    <name type="scientific">Zophobas morio</name>
    <dbReference type="NCBI Taxonomy" id="2755281"/>
    <lineage>
        <taxon>Eukaryota</taxon>
        <taxon>Metazoa</taxon>
        <taxon>Ecdysozoa</taxon>
        <taxon>Arthropoda</taxon>
        <taxon>Hexapoda</taxon>
        <taxon>Insecta</taxon>
        <taxon>Pterygota</taxon>
        <taxon>Neoptera</taxon>
        <taxon>Endopterygota</taxon>
        <taxon>Coleoptera</taxon>
        <taxon>Polyphaga</taxon>
        <taxon>Cucujiformia</taxon>
        <taxon>Tenebrionidae</taxon>
        <taxon>Zophobas</taxon>
    </lineage>
</organism>
<evidence type="ECO:0000313" key="2">
    <source>
        <dbReference type="Proteomes" id="UP001168821"/>
    </source>
</evidence>